<dbReference type="RefSeq" id="WP_182844142.1">
    <property type="nucleotide sequence ID" value="NZ_BAAALP010000049.1"/>
</dbReference>
<protein>
    <submittedName>
        <fullName evidence="1">Uncharacterized protein</fullName>
    </submittedName>
</protein>
<dbReference type="AlphaFoldDB" id="A0A7W3QLV1"/>
<comment type="caution">
    <text evidence="1">The sequence shown here is derived from an EMBL/GenBank/DDBJ whole genome shotgun (WGS) entry which is preliminary data.</text>
</comment>
<evidence type="ECO:0000313" key="1">
    <source>
        <dbReference type="EMBL" id="MBA8951821.1"/>
    </source>
</evidence>
<dbReference type="EMBL" id="JACJIA010000004">
    <property type="protein sequence ID" value="MBA8951821.1"/>
    <property type="molecule type" value="Genomic_DNA"/>
</dbReference>
<reference evidence="1 2" key="1">
    <citation type="submission" date="2020-08" db="EMBL/GenBank/DDBJ databases">
        <title>Genomic Encyclopedia of Type Strains, Phase IV (KMG-IV): sequencing the most valuable type-strain genomes for metagenomic binning, comparative biology and taxonomic classification.</title>
        <authorList>
            <person name="Goeker M."/>
        </authorList>
    </citation>
    <scope>NUCLEOTIDE SEQUENCE [LARGE SCALE GENOMIC DNA]</scope>
    <source>
        <strain evidence="1 2">DSM 44197</strain>
    </source>
</reference>
<accession>A0A7W3QLV1</accession>
<sequence>MSGGADVPALVASLGRYLGQEVTVVDLDVADDWFSCRVRSRAPSGTAFRTAWEGVLGMQRFAGEPDVSASLFLFSHGERVRLAGHRGSYLVLVHQGPLDGTGTWRNEGWIEDGFGEFDAYERYGED</sequence>
<dbReference type="Proteomes" id="UP000572680">
    <property type="component" value="Unassembled WGS sequence"/>
</dbReference>
<gene>
    <name evidence="1" type="ORF">HNR61_003461</name>
</gene>
<evidence type="ECO:0000313" key="2">
    <source>
        <dbReference type="Proteomes" id="UP000572680"/>
    </source>
</evidence>
<organism evidence="1 2">
    <name type="scientific">Actinomadura namibiensis</name>
    <dbReference type="NCBI Taxonomy" id="182080"/>
    <lineage>
        <taxon>Bacteria</taxon>
        <taxon>Bacillati</taxon>
        <taxon>Actinomycetota</taxon>
        <taxon>Actinomycetes</taxon>
        <taxon>Streptosporangiales</taxon>
        <taxon>Thermomonosporaceae</taxon>
        <taxon>Actinomadura</taxon>
    </lineage>
</organism>
<proteinExistence type="predicted"/>
<keyword evidence="2" id="KW-1185">Reference proteome</keyword>
<name>A0A7W3QLV1_ACTNM</name>